<dbReference type="InterPro" id="IPR015655">
    <property type="entry name" value="PP2C"/>
</dbReference>
<dbReference type="EMBL" id="LVLJ01000435">
    <property type="protein sequence ID" value="OAE34263.1"/>
    <property type="molecule type" value="Genomic_DNA"/>
</dbReference>
<feature type="domain" description="PPM-type phosphatase" evidence="12">
    <location>
        <begin position="90"/>
        <end position="342"/>
    </location>
</feature>
<sequence>MVVTVKTLAGKRRGRGRIHVAMMKQRVAQIRTPPTIDTDFIKIGGKRYMEALHQMQAHVRGEKRAQWESVDEAQWKCGSGESKQLQPQALYGYALLSNSRGHEMEDFHVAEFRTMDDAYEVGLFGIFDSHRGPQVGREVQRRLFDNILQEGGVWADPAGATRDGYLLTDRQVLECLDKEAEFGGSTAVTAMLFEHGSRLVVANVGDSRAVLCRNGEAVQLSVDHDPGRPVERAQVEMRGGMVVTLPGDVPRVDGQLALARAFGDKSLKNHMSAKPDMEDILVDLSCEFLILGSNGLWKVIANEEAVELVKNTVDPAEAAQALVRKARERLTDDDISCIVILFREL</sequence>
<keyword evidence="6" id="KW-0378">Hydrolase</keyword>
<dbReference type="PANTHER" id="PTHR47992">
    <property type="entry name" value="PROTEIN PHOSPHATASE"/>
    <property type="match status" value="1"/>
</dbReference>
<evidence type="ECO:0000313" key="13">
    <source>
        <dbReference type="EMBL" id="OAE34263.1"/>
    </source>
</evidence>
<comment type="catalytic activity">
    <reaction evidence="11">
        <text>O-phospho-L-threonyl-[protein] + H2O = L-threonyl-[protein] + phosphate</text>
        <dbReference type="Rhea" id="RHEA:47004"/>
        <dbReference type="Rhea" id="RHEA-COMP:11060"/>
        <dbReference type="Rhea" id="RHEA-COMP:11605"/>
        <dbReference type="ChEBI" id="CHEBI:15377"/>
        <dbReference type="ChEBI" id="CHEBI:30013"/>
        <dbReference type="ChEBI" id="CHEBI:43474"/>
        <dbReference type="ChEBI" id="CHEBI:61977"/>
        <dbReference type="EC" id="3.1.3.16"/>
    </reaction>
</comment>
<evidence type="ECO:0000256" key="4">
    <source>
        <dbReference type="ARBA" id="ARBA00013081"/>
    </source>
</evidence>
<dbReference type="AlphaFoldDB" id="A0A176WNT9"/>
<evidence type="ECO:0000256" key="9">
    <source>
        <dbReference type="ARBA" id="ARBA00023211"/>
    </source>
</evidence>
<dbReference type="Proteomes" id="UP000077202">
    <property type="component" value="Unassembled WGS sequence"/>
</dbReference>
<evidence type="ECO:0000256" key="6">
    <source>
        <dbReference type="ARBA" id="ARBA00022801"/>
    </source>
</evidence>
<dbReference type="SUPFAM" id="SSF81606">
    <property type="entry name" value="PP2C-like"/>
    <property type="match status" value="1"/>
</dbReference>
<evidence type="ECO:0000256" key="1">
    <source>
        <dbReference type="ARBA" id="ARBA00001936"/>
    </source>
</evidence>
<comment type="similarity">
    <text evidence="3">Belongs to the PP2C family.</text>
</comment>
<keyword evidence="8" id="KW-0904">Protein phosphatase</keyword>
<evidence type="ECO:0000256" key="7">
    <source>
        <dbReference type="ARBA" id="ARBA00022842"/>
    </source>
</evidence>
<evidence type="ECO:0000313" key="14">
    <source>
        <dbReference type="Proteomes" id="UP000077202"/>
    </source>
</evidence>
<evidence type="ECO:0000256" key="2">
    <source>
        <dbReference type="ARBA" id="ARBA00001946"/>
    </source>
</evidence>
<keyword evidence="9" id="KW-0464">Manganese</keyword>
<dbReference type="FunFam" id="3.60.40.10:FF:000010">
    <property type="entry name" value="Probable protein phosphatase 2C 39"/>
    <property type="match status" value="1"/>
</dbReference>
<evidence type="ECO:0000256" key="10">
    <source>
        <dbReference type="ARBA" id="ARBA00047761"/>
    </source>
</evidence>
<dbReference type="SMART" id="SM00332">
    <property type="entry name" value="PP2Cc"/>
    <property type="match status" value="1"/>
</dbReference>
<reference evidence="13" key="1">
    <citation type="submission" date="2016-03" db="EMBL/GenBank/DDBJ databases">
        <title>Mechanisms controlling the formation of the plant cell surface in tip-growing cells are functionally conserved among land plants.</title>
        <authorList>
            <person name="Honkanen S."/>
            <person name="Jones V.A."/>
            <person name="Morieri G."/>
            <person name="Champion C."/>
            <person name="Hetherington A.J."/>
            <person name="Kelly S."/>
            <person name="Saint-Marcoux D."/>
            <person name="Proust H."/>
            <person name="Prescott H."/>
            <person name="Dolan L."/>
        </authorList>
    </citation>
    <scope>NUCLEOTIDE SEQUENCE [LARGE SCALE GENOMIC DNA]</scope>
    <source>
        <tissue evidence="13">Whole gametophyte</tissue>
    </source>
</reference>
<protein>
    <recommendedName>
        <fullName evidence="4">protein-serine/threonine phosphatase</fullName>
        <ecNumber evidence="4">3.1.3.16</ecNumber>
    </recommendedName>
</protein>
<dbReference type="EC" id="3.1.3.16" evidence="4"/>
<gene>
    <name evidence="13" type="ORF">AXG93_4605s1290</name>
</gene>
<dbReference type="InterPro" id="IPR036457">
    <property type="entry name" value="PPM-type-like_dom_sf"/>
</dbReference>
<proteinExistence type="inferred from homology"/>
<dbReference type="Pfam" id="PF00481">
    <property type="entry name" value="PP2C"/>
    <property type="match status" value="1"/>
</dbReference>
<comment type="cofactor">
    <cofactor evidence="1">
        <name>Mn(2+)</name>
        <dbReference type="ChEBI" id="CHEBI:29035"/>
    </cofactor>
</comment>
<evidence type="ECO:0000256" key="3">
    <source>
        <dbReference type="ARBA" id="ARBA00006702"/>
    </source>
</evidence>
<evidence type="ECO:0000256" key="8">
    <source>
        <dbReference type="ARBA" id="ARBA00022912"/>
    </source>
</evidence>
<evidence type="ECO:0000259" key="12">
    <source>
        <dbReference type="PROSITE" id="PS51746"/>
    </source>
</evidence>
<comment type="catalytic activity">
    <reaction evidence="10">
        <text>O-phospho-L-seryl-[protein] + H2O = L-seryl-[protein] + phosphate</text>
        <dbReference type="Rhea" id="RHEA:20629"/>
        <dbReference type="Rhea" id="RHEA-COMP:9863"/>
        <dbReference type="Rhea" id="RHEA-COMP:11604"/>
        <dbReference type="ChEBI" id="CHEBI:15377"/>
        <dbReference type="ChEBI" id="CHEBI:29999"/>
        <dbReference type="ChEBI" id="CHEBI:43474"/>
        <dbReference type="ChEBI" id="CHEBI:83421"/>
        <dbReference type="EC" id="3.1.3.16"/>
    </reaction>
</comment>
<dbReference type="InterPro" id="IPR001932">
    <property type="entry name" value="PPM-type_phosphatase-like_dom"/>
</dbReference>
<organism evidence="13 14">
    <name type="scientific">Marchantia polymorpha subsp. ruderalis</name>
    <dbReference type="NCBI Taxonomy" id="1480154"/>
    <lineage>
        <taxon>Eukaryota</taxon>
        <taxon>Viridiplantae</taxon>
        <taxon>Streptophyta</taxon>
        <taxon>Embryophyta</taxon>
        <taxon>Marchantiophyta</taxon>
        <taxon>Marchantiopsida</taxon>
        <taxon>Marchantiidae</taxon>
        <taxon>Marchantiales</taxon>
        <taxon>Marchantiaceae</taxon>
        <taxon>Marchantia</taxon>
    </lineage>
</organism>
<dbReference type="Gene3D" id="3.60.40.10">
    <property type="entry name" value="PPM-type phosphatase domain"/>
    <property type="match status" value="1"/>
</dbReference>
<keyword evidence="7" id="KW-0460">Magnesium</keyword>
<dbReference type="PROSITE" id="PS51746">
    <property type="entry name" value="PPM_2"/>
    <property type="match status" value="1"/>
</dbReference>
<name>A0A176WNT9_MARPO</name>
<keyword evidence="14" id="KW-1185">Reference proteome</keyword>
<accession>A0A176WNT9</accession>
<dbReference type="GO" id="GO:0004722">
    <property type="term" value="F:protein serine/threonine phosphatase activity"/>
    <property type="evidence" value="ECO:0007669"/>
    <property type="project" value="UniProtKB-EC"/>
</dbReference>
<dbReference type="CDD" id="cd00143">
    <property type="entry name" value="PP2Cc"/>
    <property type="match status" value="1"/>
</dbReference>
<keyword evidence="5" id="KW-0479">Metal-binding</keyword>
<evidence type="ECO:0000256" key="11">
    <source>
        <dbReference type="ARBA" id="ARBA00048336"/>
    </source>
</evidence>
<comment type="cofactor">
    <cofactor evidence="2">
        <name>Mg(2+)</name>
        <dbReference type="ChEBI" id="CHEBI:18420"/>
    </cofactor>
</comment>
<comment type="caution">
    <text evidence="13">The sequence shown here is derived from an EMBL/GenBank/DDBJ whole genome shotgun (WGS) entry which is preliminary data.</text>
</comment>
<dbReference type="GO" id="GO:0046872">
    <property type="term" value="F:metal ion binding"/>
    <property type="evidence" value="ECO:0007669"/>
    <property type="project" value="UniProtKB-KW"/>
</dbReference>
<evidence type="ECO:0000256" key="5">
    <source>
        <dbReference type="ARBA" id="ARBA00022723"/>
    </source>
</evidence>